<protein>
    <recommendedName>
        <fullName evidence="2">LapB rubredoxin metal binding domain-containing protein</fullName>
    </recommendedName>
</protein>
<keyword evidence="1" id="KW-0479">Metal-binding</keyword>
<dbReference type="Proteomes" id="UP000288082">
    <property type="component" value="Unassembled WGS sequence"/>
</dbReference>
<name>A0A430RAJ7_THESC</name>
<evidence type="ECO:0000313" key="3">
    <source>
        <dbReference type="EMBL" id="RTH04389.1"/>
    </source>
</evidence>
<dbReference type="Pfam" id="PF18073">
    <property type="entry name" value="Zn_ribbon_LapB"/>
    <property type="match status" value="1"/>
</dbReference>
<gene>
    <name evidence="3" type="ORF">CSW50_02815</name>
</gene>
<feature type="non-terminal residue" evidence="3">
    <location>
        <position position="111"/>
    </location>
</feature>
<organism evidence="3 4">
    <name type="scientific">Thermus scotoductus</name>
    <dbReference type="NCBI Taxonomy" id="37636"/>
    <lineage>
        <taxon>Bacteria</taxon>
        <taxon>Thermotogati</taxon>
        <taxon>Deinococcota</taxon>
        <taxon>Deinococci</taxon>
        <taxon>Thermales</taxon>
        <taxon>Thermaceae</taxon>
        <taxon>Thermus</taxon>
    </lineage>
</organism>
<evidence type="ECO:0000259" key="2">
    <source>
        <dbReference type="Pfam" id="PF18073"/>
    </source>
</evidence>
<comment type="caution">
    <text evidence="3">The sequence shown here is derived from an EMBL/GenBank/DDBJ whole genome shotgun (WGS) entry which is preliminary data.</text>
</comment>
<proteinExistence type="predicted"/>
<sequence>MAKTSYTCVECGYKTPKPLGRCPARVAGGTPPARRLYTYLLAAGLPRFPPTAPPITRAPSQGLLFVPVELLEEALAISDRGLYPPPTDLTGVSLLPSRAWYTSATVTGRPW</sequence>
<evidence type="ECO:0000256" key="1">
    <source>
        <dbReference type="ARBA" id="ARBA00022723"/>
    </source>
</evidence>
<dbReference type="InterPro" id="IPR041166">
    <property type="entry name" value="Rubredoxin_2"/>
</dbReference>
<dbReference type="EMBL" id="PELM01000059">
    <property type="protein sequence ID" value="RTH04389.1"/>
    <property type="molecule type" value="Genomic_DNA"/>
</dbReference>
<dbReference type="AlphaFoldDB" id="A0A430RAJ7"/>
<reference evidence="3 4" key="1">
    <citation type="journal article" date="2019" name="Extremophiles">
        <title>Biogeography of thermophiles and predominance of Thermus scotoductus in domestic water heaters.</title>
        <authorList>
            <person name="Wilpiszeski R.L."/>
            <person name="Zhang Z."/>
            <person name="House C.H."/>
        </authorList>
    </citation>
    <scope>NUCLEOTIDE SEQUENCE [LARGE SCALE GENOMIC DNA]</scope>
    <source>
        <strain evidence="3 4">38_S38</strain>
    </source>
</reference>
<feature type="domain" description="LapB rubredoxin metal binding" evidence="2">
    <location>
        <begin position="6"/>
        <end position="24"/>
    </location>
</feature>
<evidence type="ECO:0000313" key="4">
    <source>
        <dbReference type="Proteomes" id="UP000288082"/>
    </source>
</evidence>
<accession>A0A430RAJ7</accession>